<dbReference type="GO" id="GO:0004252">
    <property type="term" value="F:serine-type endopeptidase activity"/>
    <property type="evidence" value="ECO:0007669"/>
    <property type="project" value="UniProtKB-UniRule"/>
</dbReference>
<evidence type="ECO:0000256" key="6">
    <source>
        <dbReference type="ARBA" id="ARBA00022801"/>
    </source>
</evidence>
<dbReference type="PROSITE" id="PS00138">
    <property type="entry name" value="SUBTILASE_SER"/>
    <property type="match status" value="1"/>
</dbReference>
<keyword evidence="3" id="KW-0964">Secreted</keyword>
<evidence type="ECO:0000259" key="12">
    <source>
        <dbReference type="Pfam" id="PF05922"/>
    </source>
</evidence>
<dbReference type="InterPro" id="IPR000209">
    <property type="entry name" value="Peptidase_S8/S53_dom"/>
</dbReference>
<dbReference type="AlphaFoldDB" id="A0AAV2DSU9"/>
<proteinExistence type="inferred from homology"/>
<dbReference type="SUPFAM" id="SSF52743">
    <property type="entry name" value="Subtilisin-like"/>
    <property type="match status" value="1"/>
</dbReference>
<feature type="domain" description="Peptidase S8/S53" evidence="11">
    <location>
        <begin position="126"/>
        <end position="575"/>
    </location>
</feature>
<organism evidence="14 15">
    <name type="scientific">Linum trigynum</name>
    <dbReference type="NCBI Taxonomy" id="586398"/>
    <lineage>
        <taxon>Eukaryota</taxon>
        <taxon>Viridiplantae</taxon>
        <taxon>Streptophyta</taxon>
        <taxon>Embryophyta</taxon>
        <taxon>Tracheophyta</taxon>
        <taxon>Spermatophyta</taxon>
        <taxon>Magnoliopsida</taxon>
        <taxon>eudicotyledons</taxon>
        <taxon>Gunneridae</taxon>
        <taxon>Pentapetalae</taxon>
        <taxon>rosids</taxon>
        <taxon>fabids</taxon>
        <taxon>Malpighiales</taxon>
        <taxon>Linaceae</taxon>
        <taxon>Linum</taxon>
    </lineage>
</organism>
<dbReference type="InterPro" id="IPR036852">
    <property type="entry name" value="Peptidase_S8/S53_dom_sf"/>
</dbReference>
<evidence type="ECO:0000256" key="7">
    <source>
        <dbReference type="ARBA" id="ARBA00022825"/>
    </source>
</evidence>
<dbReference type="Pfam" id="PF05922">
    <property type="entry name" value="Inhibitor_I9"/>
    <property type="match status" value="1"/>
</dbReference>
<dbReference type="EMBL" id="OZ034816">
    <property type="protein sequence ID" value="CAL1376490.1"/>
    <property type="molecule type" value="Genomic_DNA"/>
</dbReference>
<comment type="similarity">
    <text evidence="2 9">Belongs to the peptidase S8 family.</text>
</comment>
<dbReference type="CDD" id="cd04852">
    <property type="entry name" value="Peptidases_S8_3"/>
    <property type="match status" value="1"/>
</dbReference>
<dbReference type="InterPro" id="IPR015500">
    <property type="entry name" value="Peptidase_S8_subtilisin-rel"/>
</dbReference>
<evidence type="ECO:0000256" key="10">
    <source>
        <dbReference type="SAM" id="MobiDB-lite"/>
    </source>
</evidence>
<dbReference type="CDD" id="cd02120">
    <property type="entry name" value="PA_subtilisin_like"/>
    <property type="match status" value="1"/>
</dbReference>
<evidence type="ECO:0000259" key="11">
    <source>
        <dbReference type="Pfam" id="PF00082"/>
    </source>
</evidence>
<comment type="subcellular location">
    <subcellularLocation>
        <location evidence="1">Secreted</location>
    </subcellularLocation>
</comment>
<feature type="region of interest" description="Disordered" evidence="10">
    <location>
        <begin position="183"/>
        <end position="204"/>
    </location>
</feature>
<feature type="domain" description="Subtilisin-like protease fibronectin type-III" evidence="13">
    <location>
        <begin position="631"/>
        <end position="728"/>
    </location>
</feature>
<evidence type="ECO:0000256" key="1">
    <source>
        <dbReference type="ARBA" id="ARBA00004613"/>
    </source>
</evidence>
<evidence type="ECO:0000256" key="2">
    <source>
        <dbReference type="ARBA" id="ARBA00011073"/>
    </source>
</evidence>
<name>A0AAV2DSU9_9ROSI</name>
<feature type="active site" description="Charge relay system" evidence="8 9">
    <location>
        <position position="134"/>
    </location>
</feature>
<evidence type="ECO:0000256" key="8">
    <source>
        <dbReference type="PIRSR" id="PIRSR615500-1"/>
    </source>
</evidence>
<evidence type="ECO:0008006" key="16">
    <source>
        <dbReference type="Google" id="ProtNLM"/>
    </source>
</evidence>
<evidence type="ECO:0000313" key="14">
    <source>
        <dbReference type="EMBL" id="CAL1376490.1"/>
    </source>
</evidence>
<dbReference type="Gene3D" id="3.40.50.200">
    <property type="entry name" value="Peptidase S8/S53 domain"/>
    <property type="match status" value="1"/>
</dbReference>
<evidence type="ECO:0000256" key="9">
    <source>
        <dbReference type="PROSITE-ProRule" id="PRU01240"/>
    </source>
</evidence>
<dbReference type="InterPro" id="IPR041469">
    <property type="entry name" value="Subtilisin-like_FN3"/>
</dbReference>
<dbReference type="Pfam" id="PF00082">
    <property type="entry name" value="Peptidase_S8"/>
    <property type="match status" value="1"/>
</dbReference>
<dbReference type="Gene3D" id="3.50.30.30">
    <property type="match status" value="1"/>
</dbReference>
<dbReference type="PROSITE" id="PS51892">
    <property type="entry name" value="SUBTILASE"/>
    <property type="match status" value="1"/>
</dbReference>
<dbReference type="GO" id="GO:0009609">
    <property type="term" value="P:response to symbiotic bacterium"/>
    <property type="evidence" value="ECO:0007669"/>
    <property type="project" value="UniProtKB-ARBA"/>
</dbReference>
<dbReference type="InterPro" id="IPR037045">
    <property type="entry name" value="S8pro/Inhibitor_I9_sf"/>
</dbReference>
<evidence type="ECO:0000256" key="5">
    <source>
        <dbReference type="ARBA" id="ARBA00022729"/>
    </source>
</evidence>
<evidence type="ECO:0000259" key="13">
    <source>
        <dbReference type="Pfam" id="PF17766"/>
    </source>
</evidence>
<dbReference type="GO" id="GO:0006508">
    <property type="term" value="P:proteolysis"/>
    <property type="evidence" value="ECO:0007669"/>
    <property type="project" value="UniProtKB-KW"/>
</dbReference>
<gene>
    <name evidence="14" type="ORF">LTRI10_LOCUS18217</name>
</gene>
<reference evidence="14 15" key="1">
    <citation type="submission" date="2024-04" db="EMBL/GenBank/DDBJ databases">
        <authorList>
            <person name="Fracassetti M."/>
        </authorList>
    </citation>
    <scope>NUCLEOTIDE SEQUENCE [LARGE SCALE GENOMIC DNA]</scope>
</reference>
<keyword evidence="7 9" id="KW-0720">Serine protease</keyword>
<dbReference type="PRINTS" id="PR00723">
    <property type="entry name" value="SUBTILISIN"/>
</dbReference>
<dbReference type="Gene3D" id="3.30.70.80">
    <property type="entry name" value="Peptidase S8 propeptide/proteinase inhibitor I9"/>
    <property type="match status" value="1"/>
</dbReference>
<keyword evidence="5" id="KW-0732">Signal</keyword>
<evidence type="ECO:0000256" key="4">
    <source>
        <dbReference type="ARBA" id="ARBA00022670"/>
    </source>
</evidence>
<dbReference type="InterPro" id="IPR010259">
    <property type="entry name" value="S8pro/Inhibitor_I9"/>
</dbReference>
<feature type="active site" description="Charge relay system" evidence="8 9">
    <location>
        <position position="198"/>
    </location>
</feature>
<keyword evidence="4 9" id="KW-0645">Protease</keyword>
<feature type="domain" description="Inhibitor I9" evidence="12">
    <location>
        <begin position="24"/>
        <end position="103"/>
    </location>
</feature>
<accession>A0AAV2DSU9</accession>
<sequence>MNLRLRPSMQPASDSSSNSTYRPVYIVYMGELPKKLGPFSTQQLQTNVLQKVVGSNGLAGSMIYSYRRSFSGFAAMLTSDQVKTLAGMEGVVSVFPSRKKKLHTTRSWTYVGLPENNAERRTNVESDIVIGVIDTGIWPESESFNDTGFGPPPSKWKGTCTSAANFTCNNKIIGARHYRKVRSYPENDVQSPRDIDGHGTHTASTAAGNLVPHASMDGLGSGSARGGVPSARIAVYKVCWTDGCYDADILAAFDDAIADGVDIISFSVGSETPDAFFDDTTAIGAYHAMKNGVLTSASAGNEGPSAGTVNNAAPWILTVAASTTDRKYVTQVRFGNGETFEGTSINTIDLNNTMYPLVYGGNAPNTTGNISVYRARLCRQGSLNPSLVQGSIVLCDAYNDGIGPSSAGAIGSIMLNDDPSSEPEVSFSYPLPTSYLQGSEAAEYAMKTRNASATISKSIEVKRRTAPLIPYFSSRGPNVINSNILKPDIAAPGVDILAAWSPATTATSEEGDERVVKYNIRFGTSMACPHATGAAAYIKSFHPSWSPAAIRSALMTTASPMNPANNRDAEFAYGSGLINLTRCNDPGLVYDAGEQDYIKFMCGQDYTAAQIKLITSQDVDCSNVGETFAWDLNYPSFILPGEVGKNVTRVFQRSVTNVGTAGVASYRAVLRAPGELVVRVEPEVLRFSSVGETKRFNVTVTARVGSSGVVSGALVWSDGSHQVRSPIVAHTL</sequence>
<dbReference type="GO" id="GO:0005576">
    <property type="term" value="C:extracellular region"/>
    <property type="evidence" value="ECO:0007669"/>
    <property type="project" value="UniProtKB-SubCell"/>
</dbReference>
<dbReference type="InterPro" id="IPR023828">
    <property type="entry name" value="Peptidase_S8_Ser-AS"/>
</dbReference>
<evidence type="ECO:0000256" key="3">
    <source>
        <dbReference type="ARBA" id="ARBA00022525"/>
    </source>
</evidence>
<dbReference type="PANTHER" id="PTHR10795">
    <property type="entry name" value="PROPROTEIN CONVERTASE SUBTILISIN/KEXIN"/>
    <property type="match status" value="1"/>
</dbReference>
<keyword evidence="6 9" id="KW-0378">Hydrolase</keyword>
<dbReference type="InterPro" id="IPR045051">
    <property type="entry name" value="SBT"/>
</dbReference>
<dbReference type="Proteomes" id="UP001497516">
    <property type="component" value="Chromosome 3"/>
</dbReference>
<dbReference type="Gene3D" id="2.60.40.2310">
    <property type="match status" value="1"/>
</dbReference>
<feature type="active site" description="Charge relay system" evidence="8 9">
    <location>
        <position position="525"/>
    </location>
</feature>
<evidence type="ECO:0000313" key="15">
    <source>
        <dbReference type="Proteomes" id="UP001497516"/>
    </source>
</evidence>
<protein>
    <recommendedName>
        <fullName evidence="16">Cucumisin</fullName>
    </recommendedName>
</protein>
<dbReference type="FunFam" id="3.40.50.200:FF:000006">
    <property type="entry name" value="Subtilisin-like protease SBT1.5"/>
    <property type="match status" value="1"/>
</dbReference>
<dbReference type="InterPro" id="IPR034197">
    <property type="entry name" value="Peptidases_S8_3"/>
</dbReference>
<dbReference type="Pfam" id="PF17766">
    <property type="entry name" value="fn3_6"/>
    <property type="match status" value="1"/>
</dbReference>
<keyword evidence="15" id="KW-1185">Reference proteome</keyword>